<proteinExistence type="inferred from homology"/>
<sequence>MKLVHLADLHLGFRAYNRLTTQGVNRREADVFRAFQEALQKTAELKPDVVLIAGDVFHVPRPGNLAVVQTQKELIKFQEGCGAEIVVIAGNHESVKSSDNRCILELMSLIPRVQVITNQPEAVEVCDGQAKVFCLPHNALGQVEQIQIRPDPDYAYNLLMLHGTVDSDRINDYGGYEIPTDLLALPWDYVACGHYHSYTPLGRNAYYAGAIERTSNDIWKEAKEDKGFVSFDLTSHKAQFHKLESPRKTVDLPIIDATGKDAPTLDQIIADQANQVGIEDKLVRQKVINLPKSVQRQLDYKQLRTFQMMAVHYLFEPRSPEVSTHDSNGEGATRQGGLADKAQEFLQNRELSAGIDRDRLVAKGLAYLNPSQE</sequence>
<organism evidence="8 9">
    <name type="scientific">Tumidithrix elongata BACA0141</name>
    <dbReference type="NCBI Taxonomy" id="2716417"/>
    <lineage>
        <taxon>Bacteria</taxon>
        <taxon>Bacillati</taxon>
        <taxon>Cyanobacteriota</taxon>
        <taxon>Cyanophyceae</taxon>
        <taxon>Pseudanabaenales</taxon>
        <taxon>Pseudanabaenaceae</taxon>
        <taxon>Tumidithrix</taxon>
        <taxon>Tumidithrix elongata</taxon>
    </lineage>
</organism>
<comment type="similarity">
    <text evidence="1">Belongs to the SbcD family.</text>
</comment>
<dbReference type="PANTHER" id="PTHR30337">
    <property type="entry name" value="COMPONENT OF ATP-DEPENDENT DSDNA EXONUCLEASE"/>
    <property type="match status" value="1"/>
</dbReference>
<evidence type="ECO:0000313" key="9">
    <source>
        <dbReference type="Proteomes" id="UP001333818"/>
    </source>
</evidence>
<keyword evidence="4 8" id="KW-0378">Hydrolase</keyword>
<evidence type="ECO:0000313" key="8">
    <source>
        <dbReference type="EMBL" id="MEE3715330.1"/>
    </source>
</evidence>
<dbReference type="Proteomes" id="UP001333818">
    <property type="component" value="Unassembled WGS sequence"/>
</dbReference>
<keyword evidence="9" id="KW-1185">Reference proteome</keyword>
<dbReference type="GO" id="GO:0004527">
    <property type="term" value="F:exonuclease activity"/>
    <property type="evidence" value="ECO:0007669"/>
    <property type="project" value="UniProtKB-KW"/>
</dbReference>
<dbReference type="InterPro" id="IPR041796">
    <property type="entry name" value="Mre11_N"/>
</dbReference>
<dbReference type="AlphaFoldDB" id="A0AAW9PVW3"/>
<dbReference type="EMBL" id="JAZBJZ010000002">
    <property type="protein sequence ID" value="MEE3715330.1"/>
    <property type="molecule type" value="Genomic_DNA"/>
</dbReference>
<dbReference type="InterPro" id="IPR004843">
    <property type="entry name" value="Calcineurin-like_PHP"/>
</dbReference>
<protein>
    <recommendedName>
        <fullName evidence="2">Nuclease SbcCD subunit D</fullName>
    </recommendedName>
</protein>
<dbReference type="Pfam" id="PF00149">
    <property type="entry name" value="Metallophos"/>
    <property type="match status" value="1"/>
</dbReference>
<evidence type="ECO:0000256" key="4">
    <source>
        <dbReference type="ARBA" id="ARBA00022801"/>
    </source>
</evidence>
<dbReference type="PANTHER" id="PTHR30337:SF0">
    <property type="entry name" value="NUCLEASE SBCCD SUBUNIT D"/>
    <property type="match status" value="1"/>
</dbReference>
<feature type="domain" description="Calcineurin-like phosphoesterase" evidence="7">
    <location>
        <begin position="1"/>
        <end position="198"/>
    </location>
</feature>
<keyword evidence="3" id="KW-0540">Nuclease</keyword>
<evidence type="ECO:0000256" key="1">
    <source>
        <dbReference type="ARBA" id="ARBA00010555"/>
    </source>
</evidence>
<gene>
    <name evidence="8" type="ORF">V2H45_01065</name>
</gene>
<feature type="region of interest" description="Disordered" evidence="6">
    <location>
        <begin position="319"/>
        <end position="343"/>
    </location>
</feature>
<evidence type="ECO:0000259" key="7">
    <source>
        <dbReference type="Pfam" id="PF00149"/>
    </source>
</evidence>
<evidence type="ECO:0000256" key="3">
    <source>
        <dbReference type="ARBA" id="ARBA00022722"/>
    </source>
</evidence>
<reference evidence="8" key="1">
    <citation type="submission" date="2024-01" db="EMBL/GenBank/DDBJ databases">
        <title>Bank of Algae and Cyanobacteria of the Azores (BACA) strain genomes.</title>
        <authorList>
            <person name="Luz R."/>
            <person name="Cordeiro R."/>
            <person name="Fonseca A."/>
            <person name="Goncalves V."/>
        </authorList>
    </citation>
    <scope>NUCLEOTIDE SEQUENCE</scope>
    <source>
        <strain evidence="8">BACA0141</strain>
    </source>
</reference>
<dbReference type="CDD" id="cd00840">
    <property type="entry name" value="MPP_Mre11_N"/>
    <property type="match status" value="1"/>
</dbReference>
<evidence type="ECO:0000256" key="5">
    <source>
        <dbReference type="ARBA" id="ARBA00022839"/>
    </source>
</evidence>
<comment type="caution">
    <text evidence="8">The sequence shown here is derived from an EMBL/GenBank/DDBJ whole genome shotgun (WGS) entry which is preliminary data.</text>
</comment>
<keyword evidence="5 8" id="KW-0269">Exonuclease</keyword>
<dbReference type="SUPFAM" id="SSF56300">
    <property type="entry name" value="Metallo-dependent phosphatases"/>
    <property type="match status" value="1"/>
</dbReference>
<name>A0AAW9PVW3_9CYAN</name>
<dbReference type="RefSeq" id="WP_330481746.1">
    <property type="nucleotide sequence ID" value="NZ_JAZBJZ010000002.1"/>
</dbReference>
<evidence type="ECO:0000256" key="2">
    <source>
        <dbReference type="ARBA" id="ARBA00013365"/>
    </source>
</evidence>
<dbReference type="InterPro" id="IPR029052">
    <property type="entry name" value="Metallo-depent_PP-like"/>
</dbReference>
<accession>A0AAW9PVW3</accession>
<dbReference type="InterPro" id="IPR050535">
    <property type="entry name" value="DNA_Repair-Maintenance_Comp"/>
</dbReference>
<dbReference type="Gene3D" id="3.60.21.10">
    <property type="match status" value="1"/>
</dbReference>
<evidence type="ECO:0000256" key="6">
    <source>
        <dbReference type="SAM" id="MobiDB-lite"/>
    </source>
</evidence>